<dbReference type="PROSITE" id="PS00708">
    <property type="entry name" value="PRO_ENDOPEP_SER"/>
    <property type="match status" value="1"/>
</dbReference>
<dbReference type="EMBL" id="KB097502">
    <property type="protein sequence ID" value="ESN95758.1"/>
    <property type="molecule type" value="Genomic_DNA"/>
</dbReference>
<dbReference type="OrthoDB" id="416344at2759"/>
<dbReference type="PANTHER" id="PTHR42776">
    <property type="entry name" value="SERINE PEPTIDASE S9 FAMILY MEMBER"/>
    <property type="match status" value="1"/>
</dbReference>
<evidence type="ECO:0000256" key="3">
    <source>
        <dbReference type="ARBA" id="ARBA00010040"/>
    </source>
</evidence>
<keyword evidence="7" id="KW-0378">Hydrolase</keyword>
<comment type="similarity">
    <text evidence="3">Belongs to the peptidase S9C family.</text>
</comment>
<dbReference type="Proteomes" id="UP000015101">
    <property type="component" value="Unassembled WGS sequence"/>
</dbReference>
<dbReference type="AlphaFoldDB" id="T1FV12"/>
<dbReference type="STRING" id="6412.T1FV12"/>
<feature type="domain" description="Acylamino-acid-releasing enzyme N-terminal" evidence="9">
    <location>
        <begin position="5"/>
        <end position="217"/>
    </location>
</feature>
<dbReference type="EMBL" id="AMQM01006651">
    <property type="status" value="NOT_ANNOTATED_CDS"/>
    <property type="molecule type" value="Genomic_DNA"/>
</dbReference>
<proteinExistence type="inferred from homology"/>
<dbReference type="OMA" id="IIPVVMC"/>
<dbReference type="InterPro" id="IPR001375">
    <property type="entry name" value="Peptidase_S9_cat"/>
</dbReference>
<dbReference type="KEGG" id="hro:HELRODRAFT_193470"/>
<dbReference type="InterPro" id="IPR002471">
    <property type="entry name" value="Pept_S9_AS"/>
</dbReference>
<dbReference type="InParanoid" id="T1FV12"/>
<evidence type="ECO:0000256" key="5">
    <source>
        <dbReference type="ARBA" id="ARBA00012917"/>
    </source>
</evidence>
<dbReference type="PANTHER" id="PTHR42776:SF4">
    <property type="entry name" value="ACYLAMINO-ACID-RELEASING ENZYME"/>
    <property type="match status" value="1"/>
</dbReference>
<feature type="domain" description="Peptidase S9 prolyl oligopeptidase catalytic" evidence="8">
    <location>
        <begin position="401"/>
        <end position="612"/>
    </location>
</feature>
<name>T1FV12_HELRO</name>
<comment type="subcellular location">
    <subcellularLocation>
        <location evidence="2">Cytoplasm</location>
    </subcellularLocation>
</comment>
<dbReference type="eggNOG" id="KOG2100">
    <property type="taxonomic scope" value="Eukaryota"/>
</dbReference>
<evidence type="ECO:0000256" key="7">
    <source>
        <dbReference type="ARBA" id="ARBA00022801"/>
    </source>
</evidence>
<protein>
    <recommendedName>
        <fullName evidence="5">acylaminoacyl-peptidase</fullName>
        <ecNumber evidence="5">3.4.19.1</ecNumber>
    </recommendedName>
</protein>
<dbReference type="Pfam" id="PF00326">
    <property type="entry name" value="Peptidase_S9"/>
    <property type="match status" value="1"/>
</dbReference>
<gene>
    <name evidence="11" type="primary">20212658</name>
    <name evidence="10" type="ORF">HELRODRAFT_193470</name>
</gene>
<dbReference type="FunFam" id="3.40.50.1820:FF:000043">
    <property type="entry name" value="acylamino-acid-releasing enzyme"/>
    <property type="match status" value="1"/>
</dbReference>
<organism evidence="11 12">
    <name type="scientific">Helobdella robusta</name>
    <name type="common">Californian leech</name>
    <dbReference type="NCBI Taxonomy" id="6412"/>
    <lineage>
        <taxon>Eukaryota</taxon>
        <taxon>Metazoa</taxon>
        <taxon>Spiralia</taxon>
        <taxon>Lophotrochozoa</taxon>
        <taxon>Annelida</taxon>
        <taxon>Clitellata</taxon>
        <taxon>Hirudinea</taxon>
        <taxon>Rhynchobdellida</taxon>
        <taxon>Glossiphoniidae</taxon>
        <taxon>Helobdella</taxon>
    </lineage>
</organism>
<evidence type="ECO:0000256" key="4">
    <source>
        <dbReference type="ARBA" id="ARBA00011881"/>
    </source>
</evidence>
<dbReference type="HOGENOM" id="CLU_014230_1_1_1"/>
<dbReference type="InterPro" id="IPR045550">
    <property type="entry name" value="AARE_N"/>
</dbReference>
<dbReference type="GO" id="GO:0005737">
    <property type="term" value="C:cytoplasm"/>
    <property type="evidence" value="ECO:0007669"/>
    <property type="project" value="UniProtKB-SubCell"/>
</dbReference>
<evidence type="ECO:0000256" key="1">
    <source>
        <dbReference type="ARBA" id="ARBA00000721"/>
    </source>
</evidence>
<dbReference type="EnsemblMetazoa" id="HelroT193470">
    <property type="protein sequence ID" value="HelroP193470"/>
    <property type="gene ID" value="HelroG193470"/>
</dbReference>
<reference evidence="10 12" key="2">
    <citation type="journal article" date="2013" name="Nature">
        <title>Insights into bilaterian evolution from three spiralian genomes.</title>
        <authorList>
            <person name="Simakov O."/>
            <person name="Marletaz F."/>
            <person name="Cho S.J."/>
            <person name="Edsinger-Gonzales E."/>
            <person name="Havlak P."/>
            <person name="Hellsten U."/>
            <person name="Kuo D.H."/>
            <person name="Larsson T."/>
            <person name="Lv J."/>
            <person name="Arendt D."/>
            <person name="Savage R."/>
            <person name="Osoegawa K."/>
            <person name="de Jong P."/>
            <person name="Grimwood J."/>
            <person name="Chapman J.A."/>
            <person name="Shapiro H."/>
            <person name="Aerts A."/>
            <person name="Otillar R.P."/>
            <person name="Terry A.Y."/>
            <person name="Boore J.L."/>
            <person name="Grigoriev I.V."/>
            <person name="Lindberg D.R."/>
            <person name="Seaver E.C."/>
            <person name="Weisblat D.A."/>
            <person name="Putnam N.H."/>
            <person name="Rokhsar D.S."/>
        </authorList>
    </citation>
    <scope>NUCLEOTIDE SEQUENCE</scope>
</reference>
<dbReference type="GO" id="GO:0008242">
    <property type="term" value="F:omega peptidase activity"/>
    <property type="evidence" value="ECO:0007669"/>
    <property type="project" value="UniProtKB-EC"/>
</dbReference>
<reference evidence="11" key="3">
    <citation type="submission" date="2015-06" db="UniProtKB">
        <authorList>
            <consortium name="EnsemblMetazoa"/>
        </authorList>
    </citation>
    <scope>IDENTIFICATION</scope>
</reference>
<dbReference type="EC" id="3.4.19.1" evidence="5"/>
<dbReference type="GO" id="GO:0004252">
    <property type="term" value="F:serine-type endopeptidase activity"/>
    <property type="evidence" value="ECO:0000318"/>
    <property type="project" value="GO_Central"/>
</dbReference>
<keyword evidence="12" id="KW-1185">Reference proteome</keyword>
<accession>T1FV12</accession>
<dbReference type="Pfam" id="PF19283">
    <property type="entry name" value="APEH_N"/>
    <property type="match status" value="1"/>
</dbReference>
<evidence type="ECO:0000313" key="11">
    <source>
        <dbReference type="EnsemblMetazoa" id="HelroP193470"/>
    </source>
</evidence>
<evidence type="ECO:0000256" key="6">
    <source>
        <dbReference type="ARBA" id="ARBA00022490"/>
    </source>
</evidence>
<sequence length="613" mass="69296">MSNNKAAEIFKKLSCIPSLKKALFEKVPSSKNYKRITATWSQRNLMKNEMTSFTNQFVICGDSVDVTAPVTFENVLWRVRSRSGQKTFLLKQSKDKDKPSEVKQYIEIWNEMCMTHNVPVSTLKSHGLLYDDDEEFGSVAWSNDGEKILFIAEKVVAKGRKYFSTETEGVEGTTYLYRGDWGEQMSKKVEPVLCVFEPATFTSYVVDWLPTSCSYGQHKPDMLMWLECNEGGPHHQEHRVVVRDLPLSQNKVLQLKASNWGWDLFVGFLEFFCWELELFCCFCWCQDKFLGIFRGSSMKWIDDERVLLSSISCSRLMIGRLPSAGSESEIAWRRLSQSEQNFVNDIAWTINEIKNTSVTNSKGVVDYEYILLEPTAKKKLQPLIVCNHGGPHSVFLASYNTQLAAYCLLGFSLLLTNYRGSLGYGEDNVESLPGNVGTQDVADIKLALDTVIARRQADPNKLAVIGGSHGGFLTLHLIGQYPDLFKVAVARNAVVNLTNMLGVSDIPDWVYTEVGEVFDDRMIVSPALLNKLLSKSPWQYVDKMKTPLLLMVGGADFRVPPSQSLQLFKSLKASNRTVRLHLYPESCHPLAEVDVEVDNFINGVMWIEEHLNG</sequence>
<dbReference type="CTD" id="20212658"/>
<dbReference type="RefSeq" id="XP_009026061.1">
    <property type="nucleotide sequence ID" value="XM_009027813.1"/>
</dbReference>
<dbReference type="GO" id="GO:0006508">
    <property type="term" value="P:proteolysis"/>
    <property type="evidence" value="ECO:0007669"/>
    <property type="project" value="InterPro"/>
</dbReference>
<evidence type="ECO:0000313" key="12">
    <source>
        <dbReference type="Proteomes" id="UP000015101"/>
    </source>
</evidence>
<evidence type="ECO:0000256" key="2">
    <source>
        <dbReference type="ARBA" id="ARBA00004496"/>
    </source>
</evidence>
<evidence type="ECO:0000259" key="9">
    <source>
        <dbReference type="Pfam" id="PF19283"/>
    </source>
</evidence>
<reference evidence="12" key="1">
    <citation type="submission" date="2012-12" db="EMBL/GenBank/DDBJ databases">
        <authorList>
            <person name="Hellsten U."/>
            <person name="Grimwood J."/>
            <person name="Chapman J.A."/>
            <person name="Shapiro H."/>
            <person name="Aerts A."/>
            <person name="Otillar R.P."/>
            <person name="Terry A.Y."/>
            <person name="Boore J.L."/>
            <person name="Simakov O."/>
            <person name="Marletaz F."/>
            <person name="Cho S.-J."/>
            <person name="Edsinger-Gonzales E."/>
            <person name="Havlak P."/>
            <person name="Kuo D.-H."/>
            <person name="Larsson T."/>
            <person name="Lv J."/>
            <person name="Arendt D."/>
            <person name="Savage R."/>
            <person name="Osoegawa K."/>
            <person name="de Jong P."/>
            <person name="Lindberg D.R."/>
            <person name="Seaver E.C."/>
            <person name="Weisblat D.A."/>
            <person name="Putnam N.H."/>
            <person name="Grigoriev I.V."/>
            <person name="Rokhsar D.S."/>
        </authorList>
    </citation>
    <scope>NUCLEOTIDE SEQUENCE</scope>
</reference>
<evidence type="ECO:0000259" key="8">
    <source>
        <dbReference type="Pfam" id="PF00326"/>
    </source>
</evidence>
<comment type="subunit">
    <text evidence="4">Homotetramer.</text>
</comment>
<dbReference type="InterPro" id="IPR029058">
    <property type="entry name" value="AB_hydrolase_fold"/>
</dbReference>
<evidence type="ECO:0000313" key="10">
    <source>
        <dbReference type="EMBL" id="ESN95758.1"/>
    </source>
</evidence>
<dbReference type="GeneID" id="20212658"/>
<keyword evidence="6" id="KW-0963">Cytoplasm</keyword>
<dbReference type="SUPFAM" id="SSF53474">
    <property type="entry name" value="alpha/beta-Hydrolases"/>
    <property type="match status" value="1"/>
</dbReference>
<dbReference type="Gene3D" id="3.40.50.1820">
    <property type="entry name" value="alpha/beta hydrolase"/>
    <property type="match status" value="1"/>
</dbReference>
<comment type="catalytic activity">
    <reaction evidence="1">
        <text>Cleavage of an N-acetyl or N-formyl amino acid from the N-terminus of a polypeptide.</text>
        <dbReference type="EC" id="3.4.19.1"/>
    </reaction>
</comment>